<dbReference type="Proteomes" id="UP001054252">
    <property type="component" value="Unassembled WGS sequence"/>
</dbReference>
<organism evidence="3 4">
    <name type="scientific">Rubroshorea leprosula</name>
    <dbReference type="NCBI Taxonomy" id="152421"/>
    <lineage>
        <taxon>Eukaryota</taxon>
        <taxon>Viridiplantae</taxon>
        <taxon>Streptophyta</taxon>
        <taxon>Embryophyta</taxon>
        <taxon>Tracheophyta</taxon>
        <taxon>Spermatophyta</taxon>
        <taxon>Magnoliopsida</taxon>
        <taxon>eudicotyledons</taxon>
        <taxon>Gunneridae</taxon>
        <taxon>Pentapetalae</taxon>
        <taxon>rosids</taxon>
        <taxon>malvids</taxon>
        <taxon>Malvales</taxon>
        <taxon>Dipterocarpaceae</taxon>
        <taxon>Rubroshorea</taxon>
    </lineage>
</organism>
<reference evidence="3 4" key="1">
    <citation type="journal article" date="2021" name="Commun. Biol.">
        <title>The genome of Shorea leprosula (Dipterocarpaceae) highlights the ecological relevance of drought in aseasonal tropical rainforests.</title>
        <authorList>
            <person name="Ng K.K.S."/>
            <person name="Kobayashi M.J."/>
            <person name="Fawcett J.A."/>
            <person name="Hatakeyama M."/>
            <person name="Paape T."/>
            <person name="Ng C.H."/>
            <person name="Ang C.C."/>
            <person name="Tnah L.H."/>
            <person name="Lee C.T."/>
            <person name="Nishiyama T."/>
            <person name="Sese J."/>
            <person name="O'Brien M.J."/>
            <person name="Copetti D."/>
            <person name="Mohd Noor M.I."/>
            <person name="Ong R.C."/>
            <person name="Putra M."/>
            <person name="Sireger I.Z."/>
            <person name="Indrioko S."/>
            <person name="Kosugi Y."/>
            <person name="Izuno A."/>
            <person name="Isagi Y."/>
            <person name="Lee S.L."/>
            <person name="Shimizu K.K."/>
        </authorList>
    </citation>
    <scope>NUCLEOTIDE SEQUENCE [LARGE SCALE GENOMIC DNA]</scope>
    <source>
        <strain evidence="3">214</strain>
    </source>
</reference>
<sequence length="324" mass="36384">MFFILLPKPLLDSAFDSVTISSIAILLLLSLLSLTFIFHLQIKSRRSHYLQRFNSLWTVRFLLVSFITFWVLNEHLRFPFFRRRYLYPFSSSLTLSQQANLCKIQLVLSLGFFEPGFLVTLLFLVDVSIKKKTPHGCYATAFVLTSCLPILLLQIFFVFFSQMEIHLPEIFLRNSSISKDSNGNEMVVCAYPLLSTIVFGAFSAVYLLFFLLSFWKVVSIVINKALRERIRALAFTVMATVPLQVLFMGLSVLWRPEKTAFSGAVLIVFLTMFVCAAVGEGILVIRPIADSLAAGGECCGWSSDMASQSPRPPVAVEDGCAAQP</sequence>
<comment type="caution">
    <text evidence="3">The sequence shown here is derived from an EMBL/GenBank/DDBJ whole genome shotgun (WGS) entry which is preliminary data.</text>
</comment>
<name>A0AAV5KLP2_9ROSI</name>
<evidence type="ECO:0000256" key="2">
    <source>
        <dbReference type="SAM" id="Phobius"/>
    </source>
</evidence>
<keyword evidence="2" id="KW-0812">Transmembrane</keyword>
<evidence type="ECO:0008006" key="5">
    <source>
        <dbReference type="Google" id="ProtNLM"/>
    </source>
</evidence>
<accession>A0AAV5KLP2</accession>
<dbReference type="PANTHER" id="PTHR34116">
    <property type="entry name" value="PLASMINOGEN ACTIVATOR INHIBITOR"/>
    <property type="match status" value="1"/>
</dbReference>
<dbReference type="AlphaFoldDB" id="A0AAV5KLP2"/>
<evidence type="ECO:0000256" key="1">
    <source>
        <dbReference type="SAM" id="MobiDB-lite"/>
    </source>
</evidence>
<feature type="transmembrane region" description="Helical" evidence="2">
    <location>
        <begin position="137"/>
        <end position="160"/>
    </location>
</feature>
<feature type="transmembrane region" description="Helical" evidence="2">
    <location>
        <begin position="54"/>
        <end position="72"/>
    </location>
</feature>
<dbReference type="PANTHER" id="PTHR34116:SF9">
    <property type="entry name" value="OS08G0346600 PROTEIN"/>
    <property type="match status" value="1"/>
</dbReference>
<keyword evidence="2" id="KW-1133">Transmembrane helix</keyword>
<keyword evidence="2" id="KW-0472">Membrane</keyword>
<gene>
    <name evidence="3" type="ORF">SLEP1_g34953</name>
</gene>
<feature type="transmembrane region" description="Helical" evidence="2">
    <location>
        <begin position="190"/>
        <end position="212"/>
    </location>
</feature>
<evidence type="ECO:0000313" key="3">
    <source>
        <dbReference type="EMBL" id="GKV25524.1"/>
    </source>
</evidence>
<feature type="transmembrane region" description="Helical" evidence="2">
    <location>
        <begin position="104"/>
        <end position="125"/>
    </location>
</feature>
<keyword evidence="4" id="KW-1185">Reference proteome</keyword>
<dbReference type="EMBL" id="BPVZ01000069">
    <property type="protein sequence ID" value="GKV25524.1"/>
    <property type="molecule type" value="Genomic_DNA"/>
</dbReference>
<feature type="transmembrane region" description="Helical" evidence="2">
    <location>
        <begin position="20"/>
        <end position="42"/>
    </location>
</feature>
<evidence type="ECO:0000313" key="4">
    <source>
        <dbReference type="Proteomes" id="UP001054252"/>
    </source>
</evidence>
<feature type="transmembrane region" description="Helical" evidence="2">
    <location>
        <begin position="260"/>
        <end position="285"/>
    </location>
</feature>
<protein>
    <recommendedName>
        <fullName evidence="5">SecY-independent transporter protein</fullName>
    </recommendedName>
</protein>
<feature type="transmembrane region" description="Helical" evidence="2">
    <location>
        <begin position="232"/>
        <end position="254"/>
    </location>
</feature>
<proteinExistence type="predicted"/>
<feature type="region of interest" description="Disordered" evidence="1">
    <location>
        <begin position="305"/>
        <end position="324"/>
    </location>
</feature>